<proteinExistence type="predicted"/>
<sequence length="587" mass="64112">MKTLRKTFAAVATLCASCLAFPDYAQNFLPPTGYSFNFNGSTMGTTPNIRQTHNYSIINIETMYGMTDMYLAGWSALATPGEVTYQFTAPGDPTNILYQNTIGVHGDEISVGSITVGTQPLILISYRSTGGSTSAYMLDIYKVTNGSPVVSFWGSLILSTNIGGDGRISMDCHKGYGVAVAYATPQGIETRVANSSTGSLVVGQSIPLAGTSGNLCPDVAISHAGSGPLSVHYVYYNPGNYRITESMMDFGTLLTAPSTPPIAPAIQDINQLPTTTNNFFRYIRPIIDCPDHYDVDNWAYAYCYTTSSNGGPNALPSDGIFVRHIDYHSAGIPTTVNLTDGSLGNVPCLDEYPVFPALYYGEGGNGFPTDQIYVAWYNQVNQAQDGGMFVGVHMREDGTGLFNDPDYYTIPNSYNSNSVNTFYPFNLYDYYIGPIALSKNSDAKYDMSPNFLYTTYFYRDPSYTFYLNHAFHKWNDNSVYRTTGNTSDVRPVCGPVTSVKQLGNEVQVQPNPFKDVIHVSLTLPEDGEVHTAVSDLLGRVVWAHIETLTKGDHTLQTDNLANIPAGIYMLNTSLNGKSIDARKVVKQ</sequence>
<organism evidence="3 4">
    <name type="scientific">Taibaiella soli</name>
    <dbReference type="NCBI Taxonomy" id="1649169"/>
    <lineage>
        <taxon>Bacteria</taxon>
        <taxon>Pseudomonadati</taxon>
        <taxon>Bacteroidota</taxon>
        <taxon>Chitinophagia</taxon>
        <taxon>Chitinophagales</taxon>
        <taxon>Chitinophagaceae</taxon>
        <taxon>Taibaiella</taxon>
    </lineage>
</organism>
<feature type="domain" description="Secretion system C-terminal sorting" evidence="2">
    <location>
        <begin position="510"/>
        <end position="584"/>
    </location>
</feature>
<feature type="signal peptide" evidence="1">
    <location>
        <begin position="1"/>
        <end position="25"/>
    </location>
</feature>
<dbReference type="EMBL" id="QKTW01000007">
    <property type="protein sequence ID" value="PZF74070.1"/>
    <property type="molecule type" value="Genomic_DNA"/>
</dbReference>
<dbReference type="OrthoDB" id="612200at2"/>
<dbReference type="InterPro" id="IPR026444">
    <property type="entry name" value="Secre_tail"/>
</dbReference>
<protein>
    <recommendedName>
        <fullName evidence="2">Secretion system C-terminal sorting domain-containing protein</fullName>
    </recommendedName>
</protein>
<feature type="chain" id="PRO_5015919419" description="Secretion system C-terminal sorting domain-containing protein" evidence="1">
    <location>
        <begin position="26"/>
        <end position="587"/>
    </location>
</feature>
<accession>A0A2W2ANX5</accession>
<comment type="caution">
    <text evidence="3">The sequence shown here is derived from an EMBL/GenBank/DDBJ whole genome shotgun (WGS) entry which is preliminary data.</text>
</comment>
<evidence type="ECO:0000256" key="1">
    <source>
        <dbReference type="SAM" id="SignalP"/>
    </source>
</evidence>
<dbReference type="RefSeq" id="WP_110997812.1">
    <property type="nucleotide sequence ID" value="NZ_QKTW01000007.1"/>
</dbReference>
<evidence type="ECO:0000313" key="4">
    <source>
        <dbReference type="Proteomes" id="UP000248745"/>
    </source>
</evidence>
<dbReference type="Proteomes" id="UP000248745">
    <property type="component" value="Unassembled WGS sequence"/>
</dbReference>
<evidence type="ECO:0000259" key="2">
    <source>
        <dbReference type="Pfam" id="PF18962"/>
    </source>
</evidence>
<keyword evidence="4" id="KW-1185">Reference proteome</keyword>
<name>A0A2W2ANX5_9BACT</name>
<dbReference type="Pfam" id="PF18962">
    <property type="entry name" value="Por_Secre_tail"/>
    <property type="match status" value="1"/>
</dbReference>
<dbReference type="NCBIfam" id="TIGR04183">
    <property type="entry name" value="Por_Secre_tail"/>
    <property type="match status" value="1"/>
</dbReference>
<reference evidence="3 4" key="1">
    <citation type="submission" date="2018-06" db="EMBL/GenBank/DDBJ databases">
        <title>Mucibacter soli gen. nov., sp. nov., a new member of the family Chitinophagaceae producing mucin.</title>
        <authorList>
            <person name="Kim M.-K."/>
            <person name="Park S."/>
            <person name="Kim T.-S."/>
            <person name="Joung Y."/>
            <person name="Han J.-H."/>
            <person name="Kim S.B."/>
        </authorList>
    </citation>
    <scope>NUCLEOTIDE SEQUENCE [LARGE SCALE GENOMIC DNA]</scope>
    <source>
        <strain evidence="3 4">R1-15</strain>
    </source>
</reference>
<gene>
    <name evidence="3" type="ORF">DN068_05095</name>
</gene>
<keyword evidence="1" id="KW-0732">Signal</keyword>
<evidence type="ECO:0000313" key="3">
    <source>
        <dbReference type="EMBL" id="PZF74070.1"/>
    </source>
</evidence>
<dbReference type="AlphaFoldDB" id="A0A2W2ANX5"/>